<evidence type="ECO:0000256" key="3">
    <source>
        <dbReference type="ARBA" id="ARBA00022553"/>
    </source>
</evidence>
<keyword evidence="8" id="KW-0902">Two-component regulatory system</keyword>
<evidence type="ECO:0000256" key="2">
    <source>
        <dbReference type="ARBA" id="ARBA00012438"/>
    </source>
</evidence>
<keyword evidence="3" id="KW-0597">Phosphoprotein</keyword>
<evidence type="ECO:0000256" key="8">
    <source>
        <dbReference type="ARBA" id="ARBA00023012"/>
    </source>
</evidence>
<evidence type="ECO:0000256" key="4">
    <source>
        <dbReference type="ARBA" id="ARBA00022679"/>
    </source>
</evidence>
<dbReference type="STRING" id="946333.A4W93_28565"/>
<organism evidence="9 10">
    <name type="scientific">Piscinibacter gummiphilus</name>
    <dbReference type="NCBI Taxonomy" id="946333"/>
    <lineage>
        <taxon>Bacteria</taxon>
        <taxon>Pseudomonadati</taxon>
        <taxon>Pseudomonadota</taxon>
        <taxon>Betaproteobacteria</taxon>
        <taxon>Burkholderiales</taxon>
        <taxon>Sphaerotilaceae</taxon>
        <taxon>Piscinibacter</taxon>
    </lineage>
</organism>
<dbReference type="SMART" id="SM00387">
    <property type="entry name" value="HATPase_c"/>
    <property type="match status" value="1"/>
</dbReference>
<keyword evidence="6" id="KW-0418">Kinase</keyword>
<dbReference type="InterPro" id="IPR036890">
    <property type="entry name" value="HATPase_C_sf"/>
</dbReference>
<proteinExistence type="predicted"/>
<dbReference type="Gene3D" id="1.10.287.130">
    <property type="match status" value="1"/>
</dbReference>
<dbReference type="PRINTS" id="PR00344">
    <property type="entry name" value="BCTRLSENSOR"/>
</dbReference>
<dbReference type="GO" id="GO:0000155">
    <property type="term" value="F:phosphorelay sensor kinase activity"/>
    <property type="evidence" value="ECO:0007669"/>
    <property type="project" value="InterPro"/>
</dbReference>
<dbReference type="CDD" id="cd00082">
    <property type="entry name" value="HisKA"/>
    <property type="match status" value="1"/>
</dbReference>
<dbReference type="Gene3D" id="3.30.565.10">
    <property type="entry name" value="Histidine kinase-like ATPase, C-terminal domain"/>
    <property type="match status" value="1"/>
</dbReference>
<evidence type="ECO:0000256" key="1">
    <source>
        <dbReference type="ARBA" id="ARBA00000085"/>
    </source>
</evidence>
<dbReference type="InterPro" id="IPR005467">
    <property type="entry name" value="His_kinase_dom"/>
</dbReference>
<keyword evidence="7" id="KW-0067">ATP-binding</keyword>
<dbReference type="InterPro" id="IPR003661">
    <property type="entry name" value="HisK_dim/P_dom"/>
</dbReference>
<dbReference type="Pfam" id="PF02518">
    <property type="entry name" value="HATPase_c"/>
    <property type="match status" value="1"/>
</dbReference>
<evidence type="ECO:0000256" key="6">
    <source>
        <dbReference type="ARBA" id="ARBA00022777"/>
    </source>
</evidence>
<dbReference type="Proteomes" id="UP000193427">
    <property type="component" value="Chromosome"/>
</dbReference>
<keyword evidence="5" id="KW-0547">Nucleotide-binding</keyword>
<dbReference type="SUPFAM" id="SSF55874">
    <property type="entry name" value="ATPase domain of HSP90 chaperone/DNA topoisomerase II/histidine kinase"/>
    <property type="match status" value="1"/>
</dbReference>
<keyword evidence="4" id="KW-0808">Transferase</keyword>
<dbReference type="OrthoDB" id="9808408at2"/>
<dbReference type="PANTHER" id="PTHR43065:SF10">
    <property type="entry name" value="PEROXIDE STRESS-ACTIVATED HISTIDINE KINASE MAK3"/>
    <property type="match status" value="1"/>
</dbReference>
<reference evidence="9 10" key="1">
    <citation type="submission" date="2016-04" db="EMBL/GenBank/DDBJ databases">
        <title>Complete genome sequence of natural rubber-degrading, novel Gram-negative bacterium, Rhizobacter gummiphilus strain NS21.</title>
        <authorList>
            <person name="Tabata M."/>
            <person name="Kasai D."/>
            <person name="Fukuda M."/>
        </authorList>
    </citation>
    <scope>NUCLEOTIDE SEQUENCE [LARGE SCALE GENOMIC DNA]</scope>
    <source>
        <strain evidence="9 10">NS21</strain>
    </source>
</reference>
<evidence type="ECO:0000256" key="7">
    <source>
        <dbReference type="ARBA" id="ARBA00022840"/>
    </source>
</evidence>
<name>A0A1W6LH39_9BURK</name>
<dbReference type="KEGG" id="rgu:A4W93_28565"/>
<protein>
    <recommendedName>
        <fullName evidence="2">histidine kinase</fullName>
        <ecNumber evidence="2">2.7.13.3</ecNumber>
    </recommendedName>
</protein>
<keyword evidence="10" id="KW-1185">Reference proteome</keyword>
<dbReference type="AlphaFoldDB" id="A0A1W6LH39"/>
<dbReference type="PANTHER" id="PTHR43065">
    <property type="entry name" value="SENSOR HISTIDINE KINASE"/>
    <property type="match status" value="1"/>
</dbReference>
<evidence type="ECO:0000313" key="10">
    <source>
        <dbReference type="Proteomes" id="UP000193427"/>
    </source>
</evidence>
<accession>A0A1W6LH39</accession>
<comment type="catalytic activity">
    <reaction evidence="1">
        <text>ATP + protein L-histidine = ADP + protein N-phospho-L-histidine.</text>
        <dbReference type="EC" id="2.7.13.3"/>
    </reaction>
</comment>
<gene>
    <name evidence="9" type="ORF">A4W93_28565</name>
</gene>
<dbReference type="RefSeq" id="WP_085753856.1">
    <property type="nucleotide sequence ID" value="NZ_BSPR01000017.1"/>
</dbReference>
<dbReference type="EMBL" id="CP015118">
    <property type="protein sequence ID" value="ARN23530.1"/>
    <property type="molecule type" value="Genomic_DNA"/>
</dbReference>
<evidence type="ECO:0000313" key="9">
    <source>
        <dbReference type="EMBL" id="ARN23530.1"/>
    </source>
</evidence>
<sequence>MSPETLDALGVCAATLDLAQGRVLWRAPSFERLAGGRDDSVADLCRRLGGLQALLDGDAAVRTVACEGRPLEARRIALDDGRVVLRLDDRHGEAQARQRHLEDREQLLFTSRLLSIGEMATTLAHEINQPIGAAANLLRGSVMRLQRGDLDADGRNGLLQALQRATEQVLFASRVIARIREYTHSHTPKRTPIDVAALLRACVGLLDWETEREGVRVDLQAPAEPLWILADETMLQQLFVNLMRNAIDAMRGNAPGTRRLDLSVRVEGSQVEATVCDSGSGISEEAEQTLFVPFVSTKPTGTGIGLNICRSFVELHQGRLWFTRNDGPGTSFHAALPLMSANEVSAIKKEKTP</sequence>
<dbReference type="PROSITE" id="PS50109">
    <property type="entry name" value="HIS_KIN"/>
    <property type="match status" value="1"/>
</dbReference>
<dbReference type="InterPro" id="IPR004358">
    <property type="entry name" value="Sig_transdc_His_kin-like_C"/>
</dbReference>
<evidence type="ECO:0000256" key="5">
    <source>
        <dbReference type="ARBA" id="ARBA00022741"/>
    </source>
</evidence>
<dbReference type="EC" id="2.7.13.3" evidence="2"/>
<dbReference type="GO" id="GO:0005524">
    <property type="term" value="F:ATP binding"/>
    <property type="evidence" value="ECO:0007669"/>
    <property type="project" value="UniProtKB-KW"/>
</dbReference>
<dbReference type="InterPro" id="IPR003594">
    <property type="entry name" value="HATPase_dom"/>
</dbReference>